<keyword evidence="4" id="KW-0539">Nucleus</keyword>
<evidence type="ECO:0000313" key="7">
    <source>
        <dbReference type="Proteomes" id="UP000270296"/>
    </source>
</evidence>
<keyword evidence="2 5" id="KW-0853">WD repeat</keyword>
<dbReference type="InterPro" id="IPR036322">
    <property type="entry name" value="WD40_repeat_dom_sf"/>
</dbReference>
<evidence type="ECO:0000256" key="4">
    <source>
        <dbReference type="ARBA" id="ARBA00023242"/>
    </source>
</evidence>
<accession>A0A183J140</accession>
<reference evidence="8" key="1">
    <citation type="submission" date="2016-06" db="UniProtKB">
        <authorList>
            <consortium name="WormBaseParasite"/>
        </authorList>
    </citation>
    <scope>IDENTIFICATION</scope>
</reference>
<dbReference type="PROSITE" id="PS50082">
    <property type="entry name" value="WD_REPEATS_2"/>
    <property type="match status" value="1"/>
</dbReference>
<dbReference type="InterPro" id="IPR001680">
    <property type="entry name" value="WD40_rpt"/>
</dbReference>
<dbReference type="GO" id="GO:0034511">
    <property type="term" value="F:U3 snoRNA binding"/>
    <property type="evidence" value="ECO:0007669"/>
    <property type="project" value="InterPro"/>
</dbReference>
<sequence>MGYVDTMFGHTDTVCSIDCLSRERAVTCGSRDRTVRIWKIPEESQLIFRAHRSLSVWSVFKKKPTCVKYGAHENTMPNNGPTENWISSICSCSYTDLIFSGSCDEKLRFWKCSTDFKHLDAMGSYHLPGFINDLACDKEGKTIICAVGPEHKNGRWWKLSLHSSVVVIPLVYTSS</sequence>
<dbReference type="EMBL" id="UZAM01012906">
    <property type="protein sequence ID" value="VDP24117.1"/>
    <property type="molecule type" value="Genomic_DNA"/>
</dbReference>
<protein>
    <submittedName>
        <fullName evidence="8">WD_REPEATS_REGION domain-containing protein</fullName>
    </submittedName>
</protein>
<evidence type="ECO:0000313" key="6">
    <source>
        <dbReference type="EMBL" id="VDP24117.1"/>
    </source>
</evidence>
<proteinExistence type="predicted"/>
<feature type="repeat" description="WD" evidence="5">
    <location>
        <begin position="7"/>
        <end position="48"/>
    </location>
</feature>
<evidence type="ECO:0000256" key="1">
    <source>
        <dbReference type="ARBA" id="ARBA00004123"/>
    </source>
</evidence>
<dbReference type="Proteomes" id="UP000270296">
    <property type="component" value="Unassembled WGS sequence"/>
</dbReference>
<gene>
    <name evidence="6" type="ORF">SBAD_LOCUS9588</name>
</gene>
<dbReference type="Pfam" id="PF00400">
    <property type="entry name" value="WD40"/>
    <property type="match status" value="2"/>
</dbReference>
<dbReference type="Gene3D" id="2.130.10.10">
    <property type="entry name" value="YVTN repeat-like/Quinoprotein amine dehydrogenase"/>
    <property type="match status" value="1"/>
</dbReference>
<name>A0A183J140_9BILA</name>
<evidence type="ECO:0000256" key="3">
    <source>
        <dbReference type="ARBA" id="ARBA00022737"/>
    </source>
</evidence>
<comment type="subcellular location">
    <subcellularLocation>
        <location evidence="1">Nucleus</location>
    </subcellularLocation>
</comment>
<dbReference type="InterPro" id="IPR039241">
    <property type="entry name" value="Rrp9-like"/>
</dbReference>
<reference evidence="6 7" key="2">
    <citation type="submission" date="2018-11" db="EMBL/GenBank/DDBJ databases">
        <authorList>
            <consortium name="Pathogen Informatics"/>
        </authorList>
    </citation>
    <scope>NUCLEOTIDE SEQUENCE [LARGE SCALE GENOMIC DNA]</scope>
</reference>
<dbReference type="WBParaSite" id="SBAD_0000993601-mRNA-1">
    <property type="protein sequence ID" value="SBAD_0000993601-mRNA-1"/>
    <property type="gene ID" value="SBAD_0000993601"/>
</dbReference>
<dbReference type="PROSITE" id="PS50294">
    <property type="entry name" value="WD_REPEATS_REGION"/>
    <property type="match status" value="1"/>
</dbReference>
<dbReference type="PANTHER" id="PTHR19865">
    <property type="entry name" value="U3 SMALL NUCLEOLAR RNA INTERACTING PROTEIN 2"/>
    <property type="match status" value="1"/>
</dbReference>
<dbReference type="SUPFAM" id="SSF50978">
    <property type="entry name" value="WD40 repeat-like"/>
    <property type="match status" value="1"/>
</dbReference>
<organism evidence="8">
    <name type="scientific">Soboliphyme baturini</name>
    <dbReference type="NCBI Taxonomy" id="241478"/>
    <lineage>
        <taxon>Eukaryota</taxon>
        <taxon>Metazoa</taxon>
        <taxon>Ecdysozoa</taxon>
        <taxon>Nematoda</taxon>
        <taxon>Enoplea</taxon>
        <taxon>Dorylaimia</taxon>
        <taxon>Dioctophymatida</taxon>
        <taxon>Dioctophymatoidea</taxon>
        <taxon>Soboliphymatidae</taxon>
        <taxon>Soboliphyme</taxon>
    </lineage>
</organism>
<evidence type="ECO:0000256" key="5">
    <source>
        <dbReference type="PROSITE-ProRule" id="PRU00221"/>
    </source>
</evidence>
<keyword evidence="7" id="KW-1185">Reference proteome</keyword>
<dbReference type="OrthoDB" id="189968at2759"/>
<evidence type="ECO:0000313" key="8">
    <source>
        <dbReference type="WBParaSite" id="SBAD_0000993601-mRNA-1"/>
    </source>
</evidence>
<dbReference type="InterPro" id="IPR015943">
    <property type="entry name" value="WD40/YVTN_repeat-like_dom_sf"/>
</dbReference>
<evidence type="ECO:0000256" key="2">
    <source>
        <dbReference type="ARBA" id="ARBA00022574"/>
    </source>
</evidence>
<dbReference type="GO" id="GO:0032040">
    <property type="term" value="C:small-subunit processome"/>
    <property type="evidence" value="ECO:0007669"/>
    <property type="project" value="TreeGrafter"/>
</dbReference>
<keyword evidence="3" id="KW-0677">Repeat</keyword>
<dbReference type="SMART" id="SM00320">
    <property type="entry name" value="WD40"/>
    <property type="match status" value="2"/>
</dbReference>
<dbReference type="AlphaFoldDB" id="A0A183J140"/>
<dbReference type="PANTHER" id="PTHR19865:SF0">
    <property type="entry name" value="U3 SMALL NUCLEOLAR RNA-INTERACTING PROTEIN 2"/>
    <property type="match status" value="1"/>
</dbReference>